<dbReference type="EMBL" id="JAPFFF010000002">
    <property type="protein sequence ID" value="KAK8896303.1"/>
    <property type="molecule type" value="Genomic_DNA"/>
</dbReference>
<keyword evidence="2" id="KW-1185">Reference proteome</keyword>
<accession>A0ABR2KYW1</accession>
<proteinExistence type="predicted"/>
<evidence type="ECO:0000313" key="1">
    <source>
        <dbReference type="EMBL" id="KAK8896303.1"/>
    </source>
</evidence>
<evidence type="ECO:0000313" key="2">
    <source>
        <dbReference type="Proteomes" id="UP001470230"/>
    </source>
</evidence>
<reference evidence="1 2" key="1">
    <citation type="submission" date="2024-04" db="EMBL/GenBank/DDBJ databases">
        <title>Tritrichomonas musculus Genome.</title>
        <authorList>
            <person name="Alves-Ferreira E."/>
            <person name="Grigg M."/>
            <person name="Lorenzi H."/>
            <person name="Galac M."/>
        </authorList>
    </citation>
    <scope>NUCLEOTIDE SEQUENCE [LARGE SCALE GENOMIC DNA]</scope>
    <source>
        <strain evidence="1 2">EAF2021</strain>
    </source>
</reference>
<name>A0ABR2KYW1_9EUKA</name>
<comment type="caution">
    <text evidence="1">The sequence shown here is derived from an EMBL/GenBank/DDBJ whole genome shotgun (WGS) entry which is preliminary data.</text>
</comment>
<gene>
    <name evidence="1" type="ORF">M9Y10_014201</name>
</gene>
<protein>
    <submittedName>
        <fullName evidence="1">Uncharacterized protein</fullName>
    </submittedName>
</protein>
<organism evidence="1 2">
    <name type="scientific">Tritrichomonas musculus</name>
    <dbReference type="NCBI Taxonomy" id="1915356"/>
    <lineage>
        <taxon>Eukaryota</taxon>
        <taxon>Metamonada</taxon>
        <taxon>Parabasalia</taxon>
        <taxon>Tritrichomonadida</taxon>
        <taxon>Tritrichomonadidae</taxon>
        <taxon>Tritrichomonas</taxon>
    </lineage>
</organism>
<sequence length="171" mass="19672">MIIQIKNQFLSTKKKIYYHSFEDLSAAGLHGYFNLLLTYKIFQRNLQTYCIGNLDYYILSGVHIMNKARSLFNNNQIQIDGFILDTTWRAIPHYVLSILNACFCNSSVPIAFAFGGGETISLYDFLLSNVEKQLDINFSGRYLESDEGPALKSICDKYSFFRKIKKNGLFL</sequence>
<dbReference type="Proteomes" id="UP001470230">
    <property type="component" value="Unassembled WGS sequence"/>
</dbReference>